<reference evidence="3" key="1">
    <citation type="journal article" date="2019" name="Int. J. Syst. Evol. Microbiol.">
        <title>The Global Catalogue of Microorganisms (GCM) 10K type strain sequencing project: providing services to taxonomists for standard genome sequencing and annotation.</title>
        <authorList>
            <consortium name="The Broad Institute Genomics Platform"/>
            <consortium name="The Broad Institute Genome Sequencing Center for Infectious Disease"/>
            <person name="Wu L."/>
            <person name="Ma J."/>
        </authorList>
    </citation>
    <scope>NUCLEOTIDE SEQUENCE [LARGE SCALE GENOMIC DNA]</scope>
    <source>
        <strain evidence="3">CGMCC 4.7192</strain>
    </source>
</reference>
<feature type="compositionally biased region" description="Acidic residues" evidence="1">
    <location>
        <begin position="156"/>
        <end position="165"/>
    </location>
</feature>
<dbReference type="Pfam" id="PF02620">
    <property type="entry name" value="YceD"/>
    <property type="match status" value="1"/>
</dbReference>
<dbReference type="EMBL" id="JBHUII010000011">
    <property type="protein sequence ID" value="MFD2207585.1"/>
    <property type="molecule type" value="Genomic_DNA"/>
</dbReference>
<feature type="region of interest" description="Disordered" evidence="1">
    <location>
        <begin position="155"/>
        <end position="185"/>
    </location>
</feature>
<organism evidence="2 3">
    <name type="scientific">Kiloniella antarctica</name>
    <dbReference type="NCBI Taxonomy" id="1550907"/>
    <lineage>
        <taxon>Bacteria</taxon>
        <taxon>Pseudomonadati</taxon>
        <taxon>Pseudomonadota</taxon>
        <taxon>Alphaproteobacteria</taxon>
        <taxon>Rhodospirillales</taxon>
        <taxon>Kiloniellaceae</taxon>
        <taxon>Kiloniella</taxon>
    </lineage>
</organism>
<gene>
    <name evidence="2" type="ORF">ACFSKO_18360</name>
</gene>
<accession>A0ABW5BQ57</accession>
<comment type="caution">
    <text evidence="2">The sequence shown here is derived from an EMBL/GenBank/DDBJ whole genome shotgun (WGS) entry which is preliminary data.</text>
</comment>
<name>A0ABW5BQ57_9PROT</name>
<dbReference type="RefSeq" id="WP_380254348.1">
    <property type="nucleotide sequence ID" value="NZ_JBHUII010000011.1"/>
</dbReference>
<proteinExistence type="predicted"/>
<evidence type="ECO:0000313" key="3">
    <source>
        <dbReference type="Proteomes" id="UP001597294"/>
    </source>
</evidence>
<dbReference type="InterPro" id="IPR003772">
    <property type="entry name" value="YceD"/>
</dbReference>
<dbReference type="Proteomes" id="UP001597294">
    <property type="component" value="Unassembled WGS sequence"/>
</dbReference>
<protein>
    <submittedName>
        <fullName evidence="2">YceD family protein</fullName>
    </submittedName>
</protein>
<sequence length="185" mass="20728">METQCENEFSRRYPVDKIQARTQVLKLKAKPEECEAIAKRFNLIELHDLNATLQLEPKGKGSLLEVLGNLKAKVVQPCTITAEPVSSSLDETFEILYSFDPVDDAGNEVLIDMDAEEPPELVDPQGIDFGEAVVQQLAVMLDPYPRAPDVNWVGESVDEAPDEEEMQKSEKNNPFSVLKDLQIKK</sequence>
<evidence type="ECO:0000313" key="2">
    <source>
        <dbReference type="EMBL" id="MFD2207585.1"/>
    </source>
</evidence>
<evidence type="ECO:0000256" key="1">
    <source>
        <dbReference type="SAM" id="MobiDB-lite"/>
    </source>
</evidence>
<keyword evidence="3" id="KW-1185">Reference proteome</keyword>